<evidence type="ECO:0000313" key="2">
    <source>
        <dbReference type="Proteomes" id="UP000225433"/>
    </source>
</evidence>
<protein>
    <submittedName>
        <fullName evidence="1">Uncharacterized protein</fullName>
    </submittedName>
</protein>
<sequence>MALIFIPALNFGCGDELYYLIIIELQWMLF</sequence>
<evidence type="ECO:0000313" key="1">
    <source>
        <dbReference type="EMBL" id="PHM53470.1"/>
    </source>
</evidence>
<name>A0A2G0Q2M5_XENHO</name>
<organism evidence="1 2">
    <name type="scientific">Xenorhabdus hominickii</name>
    <dbReference type="NCBI Taxonomy" id="351679"/>
    <lineage>
        <taxon>Bacteria</taxon>
        <taxon>Pseudomonadati</taxon>
        <taxon>Pseudomonadota</taxon>
        <taxon>Gammaproteobacteria</taxon>
        <taxon>Enterobacterales</taxon>
        <taxon>Morganellaceae</taxon>
        <taxon>Xenorhabdus</taxon>
    </lineage>
</organism>
<dbReference type="Proteomes" id="UP000225433">
    <property type="component" value="Unassembled WGS sequence"/>
</dbReference>
<gene>
    <name evidence="1" type="ORF">Xhom_03468</name>
</gene>
<dbReference type="EMBL" id="NJAI01000006">
    <property type="protein sequence ID" value="PHM53470.1"/>
    <property type="molecule type" value="Genomic_DNA"/>
</dbReference>
<accession>A0A2G0Q2M5</accession>
<reference evidence="1 2" key="1">
    <citation type="journal article" date="2017" name="Nat. Microbiol.">
        <title>Natural product diversity associated with the nematode symbionts Photorhabdus and Xenorhabdus.</title>
        <authorList>
            <person name="Tobias N.J."/>
            <person name="Wolff H."/>
            <person name="Djahanschiri B."/>
            <person name="Grundmann F."/>
            <person name="Kronenwerth M."/>
            <person name="Shi Y.M."/>
            <person name="Simonyi S."/>
            <person name="Grun P."/>
            <person name="Shapiro-Ilan D."/>
            <person name="Pidot S.J."/>
            <person name="Stinear T.P."/>
            <person name="Ebersberger I."/>
            <person name="Bode H.B."/>
        </authorList>
    </citation>
    <scope>NUCLEOTIDE SEQUENCE [LARGE SCALE GENOMIC DNA]</scope>
    <source>
        <strain evidence="1 2">DSM 17903</strain>
    </source>
</reference>
<comment type="caution">
    <text evidence="1">The sequence shown here is derived from an EMBL/GenBank/DDBJ whole genome shotgun (WGS) entry which is preliminary data.</text>
</comment>
<dbReference type="AlphaFoldDB" id="A0A2G0Q2M5"/>
<proteinExistence type="predicted"/>